<evidence type="ECO:0000256" key="7">
    <source>
        <dbReference type="ARBA" id="ARBA00022779"/>
    </source>
</evidence>
<evidence type="ECO:0000256" key="8">
    <source>
        <dbReference type="ARBA" id="ARBA00022989"/>
    </source>
</evidence>
<evidence type="ECO:0000256" key="1">
    <source>
        <dbReference type="ARBA" id="ARBA00002254"/>
    </source>
</evidence>
<keyword evidence="12" id="KW-0282">Flagellum</keyword>
<evidence type="ECO:0000256" key="3">
    <source>
        <dbReference type="ARBA" id="ARBA00008281"/>
    </source>
</evidence>
<keyword evidence="12" id="KW-0969">Cilium</keyword>
<evidence type="ECO:0000256" key="5">
    <source>
        <dbReference type="ARBA" id="ARBA00022500"/>
    </source>
</evidence>
<proteinExistence type="inferred from homology"/>
<feature type="transmembrane region" description="Helical" evidence="10">
    <location>
        <begin position="22"/>
        <end position="44"/>
    </location>
</feature>
<keyword evidence="10" id="KW-0997">Cell inner membrane</keyword>
<evidence type="ECO:0000256" key="10">
    <source>
        <dbReference type="RuleBase" id="RU364125"/>
    </source>
</evidence>
<keyword evidence="5 10" id="KW-0145">Chemotaxis</keyword>
<dbReference type="EMBL" id="JAMKFE010000004">
    <property type="protein sequence ID" value="MCM5679372.1"/>
    <property type="molecule type" value="Genomic_DNA"/>
</dbReference>
<evidence type="ECO:0000313" key="12">
    <source>
        <dbReference type="EMBL" id="MCM5679372.1"/>
    </source>
</evidence>
<keyword evidence="9 10" id="KW-0472">Membrane</keyword>
<keyword evidence="12" id="KW-0966">Cell projection</keyword>
<evidence type="ECO:0000256" key="2">
    <source>
        <dbReference type="ARBA" id="ARBA00004162"/>
    </source>
</evidence>
<dbReference type="InterPro" id="IPR005503">
    <property type="entry name" value="FliL"/>
</dbReference>
<keyword evidence="8 10" id="KW-1133">Transmembrane helix</keyword>
<feature type="region of interest" description="Disordered" evidence="11">
    <location>
        <begin position="169"/>
        <end position="188"/>
    </location>
</feature>
<organism evidence="12 13">
    <name type="scientific">Caldimonas mangrovi</name>
    <dbReference type="NCBI Taxonomy" id="2944811"/>
    <lineage>
        <taxon>Bacteria</taxon>
        <taxon>Pseudomonadati</taxon>
        <taxon>Pseudomonadota</taxon>
        <taxon>Betaproteobacteria</taxon>
        <taxon>Burkholderiales</taxon>
        <taxon>Sphaerotilaceae</taxon>
        <taxon>Caldimonas</taxon>
    </lineage>
</organism>
<accession>A0ABT0YKW8</accession>
<dbReference type="PANTHER" id="PTHR35091">
    <property type="entry name" value="FLAGELLAR PROTEIN FLIL"/>
    <property type="match status" value="1"/>
</dbReference>
<dbReference type="PANTHER" id="PTHR35091:SF2">
    <property type="entry name" value="FLAGELLAR PROTEIN FLIL"/>
    <property type="match status" value="1"/>
</dbReference>
<name>A0ABT0YKW8_9BURK</name>
<keyword evidence="6 10" id="KW-0812">Transmembrane</keyword>
<reference evidence="12" key="1">
    <citation type="submission" date="2022-05" db="EMBL/GenBank/DDBJ databases">
        <title>Schlegelella sp. nov., isolated from mangrove soil.</title>
        <authorList>
            <person name="Liu Y."/>
            <person name="Ge X."/>
            <person name="Liu W."/>
        </authorList>
    </citation>
    <scope>NUCLEOTIDE SEQUENCE</scope>
    <source>
        <strain evidence="12">S2-27</strain>
    </source>
</reference>
<dbReference type="Proteomes" id="UP001165541">
    <property type="component" value="Unassembled WGS sequence"/>
</dbReference>
<protein>
    <recommendedName>
        <fullName evidence="10">Flagellar protein FliL</fullName>
    </recommendedName>
</protein>
<evidence type="ECO:0000256" key="9">
    <source>
        <dbReference type="ARBA" id="ARBA00023136"/>
    </source>
</evidence>
<evidence type="ECO:0000313" key="13">
    <source>
        <dbReference type="Proteomes" id="UP001165541"/>
    </source>
</evidence>
<comment type="function">
    <text evidence="1 10">Controls the rotational direction of flagella during chemotaxis.</text>
</comment>
<keyword evidence="4" id="KW-1003">Cell membrane</keyword>
<dbReference type="RefSeq" id="WP_251777586.1">
    <property type="nucleotide sequence ID" value="NZ_JAMKFE010000004.1"/>
</dbReference>
<gene>
    <name evidence="12" type="ORF">M8A51_07490</name>
</gene>
<dbReference type="Pfam" id="PF03748">
    <property type="entry name" value="FliL"/>
    <property type="match status" value="1"/>
</dbReference>
<sequence length="201" mass="21450">MPAPAAAAAVDVVPKSGGKKKLLLIIVTVLVLLAVAAAAALVLLKKRQAAVLDEELDEDVVTVDEAVSEMHTGVPPVFLALDPFTFNLADKNVERYAQIGITLELESAETAEKFKAYMPAVRGNILMLLAHKSAEDLLDRVGKERLAAEIMREAVRPMGINLPPVDAEGAEGAASAPAGKKRKSKVHSPVTRVHFSNFIIQ</sequence>
<comment type="caution">
    <text evidence="12">The sequence shown here is derived from an EMBL/GenBank/DDBJ whole genome shotgun (WGS) entry which is preliminary data.</text>
</comment>
<keyword evidence="13" id="KW-1185">Reference proteome</keyword>
<comment type="similarity">
    <text evidence="3 10">Belongs to the FliL family.</text>
</comment>
<evidence type="ECO:0000256" key="6">
    <source>
        <dbReference type="ARBA" id="ARBA00022692"/>
    </source>
</evidence>
<evidence type="ECO:0000256" key="4">
    <source>
        <dbReference type="ARBA" id="ARBA00022475"/>
    </source>
</evidence>
<evidence type="ECO:0000256" key="11">
    <source>
        <dbReference type="SAM" id="MobiDB-lite"/>
    </source>
</evidence>
<comment type="subcellular location">
    <subcellularLocation>
        <location evidence="10">Cell inner membrane</location>
    </subcellularLocation>
    <subcellularLocation>
        <location evidence="2">Cell membrane</location>
        <topology evidence="2">Single-pass membrane protein</topology>
    </subcellularLocation>
</comment>
<keyword evidence="7 10" id="KW-0283">Flagellar rotation</keyword>